<evidence type="ECO:0000256" key="2">
    <source>
        <dbReference type="ARBA" id="ARBA00005982"/>
    </source>
</evidence>
<evidence type="ECO:0000256" key="5">
    <source>
        <dbReference type="ARBA" id="ARBA00023136"/>
    </source>
</evidence>
<dbReference type="InterPro" id="IPR000109">
    <property type="entry name" value="POT_fam"/>
</dbReference>
<evidence type="ECO:0000256" key="1">
    <source>
        <dbReference type="ARBA" id="ARBA00004141"/>
    </source>
</evidence>
<feature type="transmembrane region" description="Helical" evidence="7">
    <location>
        <begin position="152"/>
        <end position="173"/>
    </location>
</feature>
<evidence type="ECO:0000256" key="3">
    <source>
        <dbReference type="ARBA" id="ARBA00022692"/>
    </source>
</evidence>
<sequence length="496" mass="54870">MAETPLLDDVVRNSGDFKGRPAVRSKSGGWRSATPIIGVEMAEGLGFLSLSAALHSSNTSDCQTDVDNLTCSPPQVQIIFFFFSLYLVSFAQGNKPCLQAFGADQFNEEDEKELKAKSSFFNWWNFCVCASVLVALLALSYTQENLSWELGFGIPCIIMCFAVILFLLGSATYRFPTNTDQRNPFKRIGRVFVKAARNWRMAPTILSIEEEAQQILSHENSHFSGFLDKAILEPSGPTDIDKVCSAADIEDAKSILRLLPICFTCLPYAIVFSQSSTLFNKQGATMDRYITTNFRIPIAAIQSLIPASIVLFIPIYDRVLVPIARAISRKPSGISKLQRIGTGILLSTISMAVAGFIERKRLATAFEYGLVDSPNATVPMNVWWLAPQYVVLGIADVFTLGGLQEFFYDQVPGDFKSMGLALFYCILGSGSFLSSFLISAIEKATSGRGRESWFANNLNRAHLDYFYWILAGLVGFSLALFISFAKSYAYNRRNVA</sequence>
<dbReference type="EMBL" id="JABTTQ020003486">
    <property type="protein sequence ID" value="KAK6116662.1"/>
    <property type="molecule type" value="Genomic_DNA"/>
</dbReference>
<accession>A0ABR0U2D1</accession>
<dbReference type="SUPFAM" id="SSF103473">
    <property type="entry name" value="MFS general substrate transporter"/>
    <property type="match status" value="1"/>
</dbReference>
<evidence type="ECO:0000256" key="6">
    <source>
        <dbReference type="ARBA" id="ARBA00044504"/>
    </source>
</evidence>
<evidence type="ECO:0000256" key="4">
    <source>
        <dbReference type="ARBA" id="ARBA00022989"/>
    </source>
</evidence>
<feature type="transmembrane region" description="Helical" evidence="7">
    <location>
        <begin position="337"/>
        <end position="357"/>
    </location>
</feature>
<feature type="transmembrane region" description="Helical" evidence="7">
    <location>
        <begin position="389"/>
        <end position="408"/>
    </location>
</feature>
<organism evidence="8 9">
    <name type="scientific">Rehmannia glutinosa</name>
    <name type="common">Chinese foxglove</name>
    <dbReference type="NCBI Taxonomy" id="99300"/>
    <lineage>
        <taxon>Eukaryota</taxon>
        <taxon>Viridiplantae</taxon>
        <taxon>Streptophyta</taxon>
        <taxon>Embryophyta</taxon>
        <taxon>Tracheophyta</taxon>
        <taxon>Spermatophyta</taxon>
        <taxon>Magnoliopsida</taxon>
        <taxon>eudicotyledons</taxon>
        <taxon>Gunneridae</taxon>
        <taxon>Pentapetalae</taxon>
        <taxon>asterids</taxon>
        <taxon>lamiids</taxon>
        <taxon>Lamiales</taxon>
        <taxon>Orobanchaceae</taxon>
        <taxon>Rehmannieae</taxon>
        <taxon>Rehmannia</taxon>
    </lineage>
</organism>
<keyword evidence="3 7" id="KW-0812">Transmembrane</keyword>
<evidence type="ECO:0000313" key="8">
    <source>
        <dbReference type="EMBL" id="KAK6116662.1"/>
    </source>
</evidence>
<protein>
    <submittedName>
        <fullName evidence="8">Uncharacterized protein</fullName>
    </submittedName>
</protein>
<gene>
    <name evidence="8" type="ORF">DH2020_049596</name>
</gene>
<keyword evidence="4 7" id="KW-1133">Transmembrane helix</keyword>
<evidence type="ECO:0000313" key="9">
    <source>
        <dbReference type="Proteomes" id="UP001318860"/>
    </source>
</evidence>
<name>A0ABR0U2D1_REHGL</name>
<dbReference type="Pfam" id="PF00854">
    <property type="entry name" value="PTR2"/>
    <property type="match status" value="1"/>
</dbReference>
<comment type="similarity">
    <text evidence="6">Belongs to the major facilitator superfamily. Phosphate:H(+) symporter (TC 2.A.1.9) family.</text>
</comment>
<keyword evidence="9" id="KW-1185">Reference proteome</keyword>
<comment type="subcellular location">
    <subcellularLocation>
        <location evidence="1">Membrane</location>
        <topology evidence="1">Multi-pass membrane protein</topology>
    </subcellularLocation>
</comment>
<proteinExistence type="inferred from homology"/>
<dbReference type="InterPro" id="IPR036259">
    <property type="entry name" value="MFS_trans_sf"/>
</dbReference>
<reference evidence="8 9" key="1">
    <citation type="journal article" date="2021" name="Comput. Struct. Biotechnol. J.">
        <title>De novo genome assembly of the potent medicinal plant Rehmannia glutinosa using nanopore technology.</title>
        <authorList>
            <person name="Ma L."/>
            <person name="Dong C."/>
            <person name="Song C."/>
            <person name="Wang X."/>
            <person name="Zheng X."/>
            <person name="Niu Y."/>
            <person name="Chen S."/>
            <person name="Feng W."/>
        </authorList>
    </citation>
    <scope>NUCLEOTIDE SEQUENCE [LARGE SCALE GENOMIC DNA]</scope>
    <source>
        <strain evidence="8">DH-2019</strain>
    </source>
</reference>
<comment type="caution">
    <text evidence="8">The sequence shown here is derived from an EMBL/GenBank/DDBJ whole genome shotgun (WGS) entry which is preliminary data.</text>
</comment>
<comment type="similarity">
    <text evidence="2">Belongs to the major facilitator superfamily. Proton-dependent oligopeptide transporter (POT/PTR) (TC 2.A.17) family.</text>
</comment>
<feature type="transmembrane region" description="Helical" evidence="7">
    <location>
        <begin position="465"/>
        <end position="485"/>
    </location>
</feature>
<dbReference type="PANTHER" id="PTHR11654">
    <property type="entry name" value="OLIGOPEPTIDE TRANSPORTER-RELATED"/>
    <property type="match status" value="1"/>
</dbReference>
<dbReference type="Gene3D" id="1.20.1250.20">
    <property type="entry name" value="MFS general substrate transporter like domains"/>
    <property type="match status" value="1"/>
</dbReference>
<evidence type="ECO:0000256" key="7">
    <source>
        <dbReference type="SAM" id="Phobius"/>
    </source>
</evidence>
<dbReference type="Proteomes" id="UP001318860">
    <property type="component" value="Unassembled WGS sequence"/>
</dbReference>
<feature type="transmembrane region" description="Helical" evidence="7">
    <location>
        <begin position="294"/>
        <end position="316"/>
    </location>
</feature>
<feature type="transmembrane region" description="Helical" evidence="7">
    <location>
        <begin position="120"/>
        <end position="140"/>
    </location>
</feature>
<keyword evidence="5 7" id="KW-0472">Membrane</keyword>
<feature type="transmembrane region" description="Helical" evidence="7">
    <location>
        <begin position="420"/>
        <end position="441"/>
    </location>
</feature>